<accession>A0ABY6Q653</accession>
<feature type="domain" description="Acyclic terpene utilisation N-terminal" evidence="1">
    <location>
        <begin position="6"/>
        <end position="447"/>
    </location>
</feature>
<reference evidence="3 4" key="1">
    <citation type="submission" date="2019-02" db="EMBL/GenBank/DDBJ databases">
        <title>Halieaceae_genomes.</title>
        <authorList>
            <person name="Li S.-H."/>
        </authorList>
    </citation>
    <scope>NUCLEOTIDE SEQUENCE [LARGE SCALE GENOMIC DNA]</scope>
    <source>
        <strain evidence="3 4">JH123</strain>
    </source>
</reference>
<evidence type="ECO:0000313" key="4">
    <source>
        <dbReference type="Proteomes" id="UP001317963"/>
    </source>
</evidence>
<sequence>MANKTIKIGGATGFWGETDMAMAQFLREGNLDYIVFDYLAEITMSIMARARASDPTLGYASDFVSAIVKRNLERIADAGIKLISNAGGVNPEACGEALRKVISDAGLDLKVVVVTGDDLIADLDRLAASNASEMFTGETFPPREKIASANAYIGAFPIAAALNAGADIVVTGRCVDSAVTLGACIHEFGWSADELDKLAAGSAVGHLIECGPQATGGNFTDWEQVAGSLHEVGYPIAEVYEDGRCDIYKPEKTGGIVNRGSVAEQLLYEIGDPAAYILPDVICDFTQIQLEQVGPDRVQMTGARGRGVPSTYKTSMTWADGFRAGSTFWYVGRRAADKARIFADEAVARARRKLTAMGADDFDEIAIDIVGEEHFWGAHSAVSDTREVALKVACKHQDARAVGLFLREMTGCALGAPAGMAFFAGARAKPSPVIRLFSLLVDKSSLALKLVSDDGEFDFTPPATRTDVLAANADPIPQPTSTTDLIDVPLETLAWGRSGDKGDKANIGIIARKAEYLPWIAQALTADYVRDRFAHFMTEPAIDRFYMPGLPALNFLLHNALGGGGIASLRNDPQAKAYAQVLLDTPISIPHHLLEA</sequence>
<dbReference type="Pfam" id="PF07287">
    <property type="entry name" value="AtuA"/>
    <property type="match status" value="1"/>
</dbReference>
<evidence type="ECO:0000259" key="2">
    <source>
        <dbReference type="Pfam" id="PF23544"/>
    </source>
</evidence>
<feature type="domain" description="AtuA-like ferredoxin-fold" evidence="2">
    <location>
        <begin position="488"/>
        <end position="587"/>
    </location>
</feature>
<dbReference type="PANTHER" id="PTHR47708">
    <property type="match status" value="1"/>
</dbReference>
<dbReference type="EMBL" id="CP036501">
    <property type="protein sequence ID" value="UZP74393.1"/>
    <property type="molecule type" value="Genomic_DNA"/>
</dbReference>
<protein>
    <submittedName>
        <fullName evidence="3">DUF1446 domain-containing protein</fullName>
    </submittedName>
</protein>
<dbReference type="RefSeq" id="WP_279240839.1">
    <property type="nucleotide sequence ID" value="NZ_CP036501.1"/>
</dbReference>
<organism evidence="3 4">
    <name type="scientific">Candidatus Paraluminiphilus aquimaris</name>
    <dbReference type="NCBI Taxonomy" id="2518994"/>
    <lineage>
        <taxon>Bacteria</taxon>
        <taxon>Pseudomonadati</taxon>
        <taxon>Pseudomonadota</taxon>
        <taxon>Gammaproteobacteria</taxon>
        <taxon>Cellvibrionales</taxon>
        <taxon>Halieaceae</taxon>
        <taxon>Candidatus Paraluminiphilus</taxon>
    </lineage>
</organism>
<dbReference type="Proteomes" id="UP001317963">
    <property type="component" value="Chromosome"/>
</dbReference>
<dbReference type="Pfam" id="PF23544">
    <property type="entry name" value="AtuA_ferredoxin"/>
    <property type="match status" value="1"/>
</dbReference>
<evidence type="ECO:0000259" key="1">
    <source>
        <dbReference type="Pfam" id="PF07287"/>
    </source>
</evidence>
<proteinExistence type="predicted"/>
<keyword evidence="4" id="KW-1185">Reference proteome</keyword>
<gene>
    <name evidence="3" type="ORF">E0F26_06405</name>
</gene>
<evidence type="ECO:0000313" key="3">
    <source>
        <dbReference type="EMBL" id="UZP74393.1"/>
    </source>
</evidence>
<dbReference type="InterPro" id="IPR010839">
    <property type="entry name" value="AtuA_N"/>
</dbReference>
<dbReference type="PANTHER" id="PTHR47708:SF2">
    <property type="entry name" value="SI:CH73-132F6.5"/>
    <property type="match status" value="1"/>
</dbReference>
<dbReference type="InterPro" id="IPR056362">
    <property type="entry name" value="AtuA-like_ferredoxin_dom"/>
</dbReference>
<name>A0ABY6Q653_9GAMM</name>